<dbReference type="Proteomes" id="UP000193411">
    <property type="component" value="Unassembled WGS sequence"/>
</dbReference>
<dbReference type="EMBL" id="MCFL01000001">
    <property type="protein sequence ID" value="ORZ41732.1"/>
    <property type="molecule type" value="Genomic_DNA"/>
</dbReference>
<sequence length="79" mass="8267">MLRHVGGPLRDALVALIVPGAGPGGEDEVDQVKALVTQAVEVKSAAVVRKVVETVAKAHGIAMPGDEEVLAEKRAMREE</sequence>
<name>A0A1Y2I874_9FUNG</name>
<accession>A0A1Y2I874</accession>
<comment type="caution">
    <text evidence="1">The sequence shown here is derived from an EMBL/GenBank/DDBJ whole genome shotgun (WGS) entry which is preliminary data.</text>
</comment>
<keyword evidence="2" id="KW-1185">Reference proteome</keyword>
<feature type="non-terminal residue" evidence="1">
    <location>
        <position position="79"/>
    </location>
</feature>
<dbReference type="AlphaFoldDB" id="A0A1Y2I874"/>
<evidence type="ECO:0000313" key="2">
    <source>
        <dbReference type="Proteomes" id="UP000193411"/>
    </source>
</evidence>
<protein>
    <submittedName>
        <fullName evidence="1">Uncharacterized protein</fullName>
    </submittedName>
</protein>
<evidence type="ECO:0000313" key="1">
    <source>
        <dbReference type="EMBL" id="ORZ41732.1"/>
    </source>
</evidence>
<gene>
    <name evidence="1" type="ORF">BCR44DRAFT_1423419</name>
</gene>
<proteinExistence type="predicted"/>
<organism evidence="1 2">
    <name type="scientific">Catenaria anguillulae PL171</name>
    <dbReference type="NCBI Taxonomy" id="765915"/>
    <lineage>
        <taxon>Eukaryota</taxon>
        <taxon>Fungi</taxon>
        <taxon>Fungi incertae sedis</taxon>
        <taxon>Blastocladiomycota</taxon>
        <taxon>Blastocladiomycetes</taxon>
        <taxon>Blastocladiales</taxon>
        <taxon>Catenariaceae</taxon>
        <taxon>Catenaria</taxon>
    </lineage>
</organism>
<reference evidence="1 2" key="1">
    <citation type="submission" date="2016-07" db="EMBL/GenBank/DDBJ databases">
        <title>Pervasive Adenine N6-methylation of Active Genes in Fungi.</title>
        <authorList>
            <consortium name="DOE Joint Genome Institute"/>
            <person name="Mondo S.J."/>
            <person name="Dannebaum R.O."/>
            <person name="Kuo R.C."/>
            <person name="Labutti K."/>
            <person name="Haridas S."/>
            <person name="Kuo A."/>
            <person name="Salamov A."/>
            <person name="Ahrendt S.R."/>
            <person name="Lipzen A."/>
            <person name="Sullivan W."/>
            <person name="Andreopoulos W.B."/>
            <person name="Clum A."/>
            <person name="Lindquist E."/>
            <person name="Daum C."/>
            <person name="Ramamoorthy G.K."/>
            <person name="Gryganskyi A."/>
            <person name="Culley D."/>
            <person name="Magnuson J.K."/>
            <person name="James T.Y."/>
            <person name="O'Malley M.A."/>
            <person name="Stajich J.E."/>
            <person name="Spatafora J.W."/>
            <person name="Visel A."/>
            <person name="Grigoriev I.V."/>
        </authorList>
    </citation>
    <scope>NUCLEOTIDE SEQUENCE [LARGE SCALE GENOMIC DNA]</scope>
    <source>
        <strain evidence="1 2">PL171</strain>
    </source>
</reference>